<proteinExistence type="predicted"/>
<dbReference type="GO" id="GO:0019068">
    <property type="term" value="P:virion assembly"/>
    <property type="evidence" value="ECO:0007669"/>
    <property type="project" value="InterPro"/>
</dbReference>
<dbReference type="InterPro" id="IPR008018">
    <property type="entry name" value="Phage_tail_attach_FII"/>
</dbReference>
<dbReference type="Pfam" id="PF05354">
    <property type="entry name" value="Phage_attach"/>
    <property type="match status" value="1"/>
</dbReference>
<comment type="caution">
    <text evidence="1">The sequence shown here is derived from an EMBL/GenBank/DDBJ whole genome shotgun (WGS) entry which is preliminary data.</text>
</comment>
<protein>
    <recommendedName>
        <fullName evidence="3">Phage head-tail adaptor</fullName>
    </recommendedName>
</protein>
<dbReference type="EMBL" id="ADVL01000791">
    <property type="protein sequence ID" value="EFH09392.1"/>
    <property type="molecule type" value="Genomic_DNA"/>
</dbReference>
<evidence type="ECO:0000313" key="1">
    <source>
        <dbReference type="EMBL" id="EFH09392.1"/>
    </source>
</evidence>
<gene>
    <name evidence="1" type="ORF">HMPREF0731_4373</name>
</gene>
<dbReference type="RefSeq" id="WP_007003403.1">
    <property type="nucleotide sequence ID" value="NZ_GG770777.1"/>
</dbReference>
<keyword evidence="2" id="KW-1185">Reference proteome</keyword>
<dbReference type="Gene3D" id="2.40.10.180">
    <property type="entry name" value="Phage tail proteins"/>
    <property type="match status" value="1"/>
</dbReference>
<dbReference type="AlphaFoldDB" id="D5RTG1"/>
<dbReference type="HOGENOM" id="CLU_1979898_0_0_5"/>
<organism evidence="1 2">
    <name type="scientific">Pseudoroseomonas cervicalis ATCC 49957</name>
    <dbReference type="NCBI Taxonomy" id="525371"/>
    <lineage>
        <taxon>Bacteria</taxon>
        <taxon>Pseudomonadati</taxon>
        <taxon>Pseudomonadota</taxon>
        <taxon>Alphaproteobacteria</taxon>
        <taxon>Acetobacterales</taxon>
        <taxon>Roseomonadaceae</taxon>
        <taxon>Roseomonas</taxon>
    </lineage>
</organism>
<evidence type="ECO:0000313" key="2">
    <source>
        <dbReference type="Proteomes" id="UP000005324"/>
    </source>
</evidence>
<sequence length="126" mass="13583">MAPPDFGALNASTLDILGEVAAFRPRRPEAHFHPPGLSSERVLEGRGVFTRAQRRTVVGNDGMPATITETTLLVDLDELHRRHGYAPIQGDQVTVAGGTWLLTDVRDDADGMALLVLGRIQMGGAR</sequence>
<name>D5RTG1_9PROT</name>
<dbReference type="InterPro" id="IPR053734">
    <property type="entry name" value="Phage_Head-Tail_Connect_sf"/>
</dbReference>
<evidence type="ECO:0008006" key="3">
    <source>
        <dbReference type="Google" id="ProtNLM"/>
    </source>
</evidence>
<reference evidence="1 2" key="1">
    <citation type="submission" date="2010-04" db="EMBL/GenBank/DDBJ databases">
        <authorList>
            <person name="Qin X."/>
            <person name="Bachman B."/>
            <person name="Battles P."/>
            <person name="Bell A."/>
            <person name="Bess C."/>
            <person name="Bickham C."/>
            <person name="Chaboub L."/>
            <person name="Chen D."/>
            <person name="Coyle M."/>
            <person name="Deiros D.R."/>
            <person name="Dinh H."/>
            <person name="Forbes L."/>
            <person name="Fowler G."/>
            <person name="Francisco L."/>
            <person name="Fu Q."/>
            <person name="Gubbala S."/>
            <person name="Hale W."/>
            <person name="Han Y."/>
            <person name="Hemphill L."/>
            <person name="Highlander S.K."/>
            <person name="Hirani K."/>
            <person name="Hogues M."/>
            <person name="Jackson L."/>
            <person name="Jakkamsetti A."/>
            <person name="Javaid M."/>
            <person name="Jiang H."/>
            <person name="Korchina V."/>
            <person name="Kovar C."/>
            <person name="Lara F."/>
            <person name="Lee S."/>
            <person name="Mata R."/>
            <person name="Mathew T."/>
            <person name="Moen C."/>
            <person name="Morales K."/>
            <person name="Munidasa M."/>
            <person name="Nazareth L."/>
            <person name="Ngo R."/>
            <person name="Nguyen L."/>
            <person name="Okwuonu G."/>
            <person name="Ongeri F."/>
            <person name="Patil S."/>
            <person name="Petrosino J."/>
            <person name="Pham C."/>
            <person name="Pham P."/>
            <person name="Pu L.-L."/>
            <person name="Puazo M."/>
            <person name="Raj R."/>
            <person name="Reid J."/>
            <person name="Rouhana J."/>
            <person name="Saada N."/>
            <person name="Shang Y."/>
            <person name="Simmons D."/>
            <person name="Thornton R."/>
            <person name="Warren J."/>
            <person name="Weissenberger G."/>
            <person name="Zhang J."/>
            <person name="Zhang L."/>
            <person name="Zhou C."/>
            <person name="Zhu D."/>
            <person name="Muzny D."/>
            <person name="Worley K."/>
            <person name="Gibbs R."/>
        </authorList>
    </citation>
    <scope>NUCLEOTIDE SEQUENCE [LARGE SCALE GENOMIC DNA]</scope>
    <source>
        <strain evidence="1 2">ATCC 49957</strain>
    </source>
</reference>
<accession>D5RTG1</accession>
<dbReference type="Proteomes" id="UP000005324">
    <property type="component" value="Unassembled WGS sequence"/>
</dbReference>